<feature type="transmembrane region" description="Helical" evidence="7">
    <location>
        <begin position="278"/>
        <end position="300"/>
    </location>
</feature>
<feature type="transmembrane region" description="Helical" evidence="7">
    <location>
        <begin position="12"/>
        <end position="34"/>
    </location>
</feature>
<name>A0ABT9ESK8_9GAMM</name>
<feature type="transmembrane region" description="Helical" evidence="7">
    <location>
        <begin position="40"/>
        <end position="58"/>
    </location>
</feature>
<feature type="transmembrane region" description="Helical" evidence="7">
    <location>
        <begin position="408"/>
        <end position="427"/>
    </location>
</feature>
<keyword evidence="4 7" id="KW-0812">Transmembrane</keyword>
<feature type="transmembrane region" description="Helical" evidence="7">
    <location>
        <begin position="439"/>
        <end position="465"/>
    </location>
</feature>
<dbReference type="Pfam" id="PF13440">
    <property type="entry name" value="Polysacc_synt_3"/>
    <property type="match status" value="1"/>
</dbReference>
<keyword evidence="3" id="KW-1003">Cell membrane</keyword>
<evidence type="ECO:0000313" key="9">
    <source>
        <dbReference type="Proteomes" id="UP001177341"/>
    </source>
</evidence>
<feature type="transmembrane region" description="Helical" evidence="7">
    <location>
        <begin position="312"/>
        <end position="336"/>
    </location>
</feature>
<comment type="subcellular location">
    <subcellularLocation>
        <location evidence="1">Cell membrane</location>
        <topology evidence="1">Multi-pass membrane protein</topology>
    </subcellularLocation>
</comment>
<protein>
    <submittedName>
        <fullName evidence="8">Oligosaccharide flippase family protein</fullName>
    </submittedName>
</protein>
<reference evidence="8" key="1">
    <citation type="submission" date="2023-07" db="EMBL/GenBank/DDBJ databases">
        <title>Genome content predicts the carbon catabolic preferences of heterotrophic bacteria.</title>
        <authorList>
            <person name="Gralka M."/>
        </authorList>
    </citation>
    <scope>NUCLEOTIDE SEQUENCE</scope>
    <source>
        <strain evidence="8">5G01</strain>
    </source>
</reference>
<keyword evidence="6 7" id="KW-0472">Membrane</keyword>
<evidence type="ECO:0000256" key="2">
    <source>
        <dbReference type="ARBA" id="ARBA00007430"/>
    </source>
</evidence>
<keyword evidence="9" id="KW-1185">Reference proteome</keyword>
<evidence type="ECO:0000256" key="1">
    <source>
        <dbReference type="ARBA" id="ARBA00004651"/>
    </source>
</evidence>
<dbReference type="InterPro" id="IPR050833">
    <property type="entry name" value="Poly_Biosynth_Transport"/>
</dbReference>
<evidence type="ECO:0000313" key="8">
    <source>
        <dbReference type="EMBL" id="MDP2522051.1"/>
    </source>
</evidence>
<comment type="caution">
    <text evidence="8">The sequence shown here is derived from an EMBL/GenBank/DDBJ whole genome shotgun (WGS) entry which is preliminary data.</text>
</comment>
<feature type="transmembrane region" description="Helical" evidence="7">
    <location>
        <begin position="150"/>
        <end position="171"/>
    </location>
</feature>
<feature type="transmembrane region" description="Helical" evidence="7">
    <location>
        <begin position="221"/>
        <end position="242"/>
    </location>
</feature>
<dbReference type="PANTHER" id="PTHR30250:SF10">
    <property type="entry name" value="LIPOPOLYSACCHARIDE BIOSYNTHESIS PROTEIN WZXC"/>
    <property type="match status" value="1"/>
</dbReference>
<sequence>MTKNKVLSSSFWTLGVGIVDRCAAFIVYIVLARYLEIEEFGAVAFSILFIEFLVLIINSGVKELIVSKDSINSKFVNTCFYAVMSSAFLLVIIFYLLIDTFFSNKSDLIVDVIKALSFLPFIASLNIIQTALLQRSFLFKSLSLRSLFSTILAGVIGVLMAHHGYGVWALILNKYVKVAIDTIFMLYITKYIPAFEFSVADFKNVYRFGIPLLLSEALNFWSSRVVEIFVSSFYGIINFGLLDVGRKFNKMLNQTTLTPLRAVCLSYVSQSENKGRSFARFSCFISLLVMPASIFIGFYAEPLVLTFLGEKWVLAIPICQAFAFTSLAQCLSWYFPIPLICCHLTKDVFFINLLFFIFSLIVGFISTFYLDFYSYVAVQIAVVNLGAFYKIYYLWSKKIVSLLDMREYFFPVIVVATVSVVTCYLSYKFTCVFFSADFSLINIFLFIMSYAFVFIVNLMLILLFFKKIFYEAKKIIKK</sequence>
<comment type="similarity">
    <text evidence="2">Belongs to the polysaccharide synthase family.</text>
</comment>
<keyword evidence="5 7" id="KW-1133">Transmembrane helix</keyword>
<evidence type="ECO:0000256" key="5">
    <source>
        <dbReference type="ARBA" id="ARBA00022989"/>
    </source>
</evidence>
<gene>
    <name evidence="8" type="ORF">Q8W30_05645</name>
</gene>
<feature type="transmembrane region" description="Helical" evidence="7">
    <location>
        <begin position="376"/>
        <end position="396"/>
    </location>
</feature>
<evidence type="ECO:0000256" key="7">
    <source>
        <dbReference type="SAM" id="Phobius"/>
    </source>
</evidence>
<evidence type="ECO:0000256" key="3">
    <source>
        <dbReference type="ARBA" id="ARBA00022475"/>
    </source>
</evidence>
<feature type="transmembrane region" description="Helical" evidence="7">
    <location>
        <begin position="118"/>
        <end position="138"/>
    </location>
</feature>
<feature type="transmembrane region" description="Helical" evidence="7">
    <location>
        <begin position="79"/>
        <end position="98"/>
    </location>
</feature>
<dbReference type="RefSeq" id="WP_305450375.1">
    <property type="nucleotide sequence ID" value="NZ_JAUYVO010000003.1"/>
</dbReference>
<organism evidence="8 9">
    <name type="scientific">Neptunomonas phycophila</name>
    <dbReference type="NCBI Taxonomy" id="1572645"/>
    <lineage>
        <taxon>Bacteria</taxon>
        <taxon>Pseudomonadati</taxon>
        <taxon>Pseudomonadota</taxon>
        <taxon>Gammaproteobacteria</taxon>
        <taxon>Oceanospirillales</taxon>
        <taxon>Oceanospirillaceae</taxon>
        <taxon>Neptunomonas</taxon>
    </lineage>
</organism>
<evidence type="ECO:0000256" key="6">
    <source>
        <dbReference type="ARBA" id="ARBA00023136"/>
    </source>
</evidence>
<accession>A0ABT9ESK8</accession>
<dbReference type="EMBL" id="JAUYVO010000003">
    <property type="protein sequence ID" value="MDP2522051.1"/>
    <property type="molecule type" value="Genomic_DNA"/>
</dbReference>
<dbReference type="Proteomes" id="UP001177341">
    <property type="component" value="Unassembled WGS sequence"/>
</dbReference>
<feature type="transmembrane region" description="Helical" evidence="7">
    <location>
        <begin position="348"/>
        <end position="370"/>
    </location>
</feature>
<evidence type="ECO:0000256" key="4">
    <source>
        <dbReference type="ARBA" id="ARBA00022692"/>
    </source>
</evidence>
<dbReference type="PANTHER" id="PTHR30250">
    <property type="entry name" value="PST FAMILY PREDICTED COLANIC ACID TRANSPORTER"/>
    <property type="match status" value="1"/>
</dbReference>
<proteinExistence type="inferred from homology"/>